<evidence type="ECO:0000313" key="6">
    <source>
        <dbReference type="Proteomes" id="UP000245474"/>
    </source>
</evidence>
<dbReference type="Gene3D" id="3.30.70.270">
    <property type="match status" value="1"/>
</dbReference>
<organism evidence="5 6">
    <name type="scientific">Sediminicurvatus halobius</name>
    <dbReference type="NCBI Taxonomy" id="2182432"/>
    <lineage>
        <taxon>Bacteria</taxon>
        <taxon>Pseudomonadati</taxon>
        <taxon>Pseudomonadota</taxon>
        <taxon>Gammaproteobacteria</taxon>
        <taxon>Chromatiales</taxon>
        <taxon>Ectothiorhodospiraceae</taxon>
        <taxon>Sediminicurvatus</taxon>
    </lineage>
</organism>
<dbReference type="SUPFAM" id="SSF55073">
    <property type="entry name" value="Nucleotide cyclase"/>
    <property type="match status" value="1"/>
</dbReference>
<dbReference type="PROSITE" id="PS50887">
    <property type="entry name" value="GGDEF"/>
    <property type="match status" value="1"/>
</dbReference>
<feature type="region of interest" description="Disordered" evidence="3">
    <location>
        <begin position="132"/>
        <end position="151"/>
    </location>
</feature>
<dbReference type="Pfam" id="PF00990">
    <property type="entry name" value="GGDEF"/>
    <property type="match status" value="1"/>
</dbReference>
<proteinExistence type="predicted"/>
<gene>
    <name evidence="5" type="ORF">DEM34_06550</name>
</gene>
<dbReference type="PANTHER" id="PTHR45138:SF9">
    <property type="entry name" value="DIGUANYLATE CYCLASE DGCM-RELATED"/>
    <property type="match status" value="1"/>
</dbReference>
<dbReference type="InterPro" id="IPR000160">
    <property type="entry name" value="GGDEF_dom"/>
</dbReference>
<dbReference type="SMART" id="SM00267">
    <property type="entry name" value="GGDEF"/>
    <property type="match status" value="1"/>
</dbReference>
<dbReference type="AlphaFoldDB" id="A0A2U2N4H1"/>
<keyword evidence="6" id="KW-1185">Reference proteome</keyword>
<accession>A0A2U2N4H1</accession>
<dbReference type="InterPro" id="IPR043128">
    <property type="entry name" value="Rev_trsase/Diguanyl_cyclase"/>
</dbReference>
<dbReference type="GO" id="GO:0043709">
    <property type="term" value="P:cell adhesion involved in single-species biofilm formation"/>
    <property type="evidence" value="ECO:0007669"/>
    <property type="project" value="TreeGrafter"/>
</dbReference>
<dbReference type="GO" id="GO:1902201">
    <property type="term" value="P:negative regulation of bacterial-type flagellum-dependent cell motility"/>
    <property type="evidence" value="ECO:0007669"/>
    <property type="project" value="TreeGrafter"/>
</dbReference>
<dbReference type="Proteomes" id="UP000245474">
    <property type="component" value="Unassembled WGS sequence"/>
</dbReference>
<evidence type="ECO:0000256" key="2">
    <source>
        <dbReference type="ARBA" id="ARBA00034247"/>
    </source>
</evidence>
<dbReference type="EC" id="2.7.7.65" evidence="1"/>
<dbReference type="InterPro" id="IPR050469">
    <property type="entry name" value="Diguanylate_Cyclase"/>
</dbReference>
<dbReference type="InterPro" id="IPR029787">
    <property type="entry name" value="Nucleotide_cyclase"/>
</dbReference>
<dbReference type="GO" id="GO:0052621">
    <property type="term" value="F:diguanylate cyclase activity"/>
    <property type="evidence" value="ECO:0007669"/>
    <property type="project" value="UniProtKB-EC"/>
</dbReference>
<evidence type="ECO:0000256" key="1">
    <source>
        <dbReference type="ARBA" id="ARBA00012528"/>
    </source>
</evidence>
<comment type="caution">
    <text evidence="5">The sequence shown here is derived from an EMBL/GenBank/DDBJ whole genome shotgun (WGS) entry which is preliminary data.</text>
</comment>
<evidence type="ECO:0000313" key="5">
    <source>
        <dbReference type="EMBL" id="PWG63859.1"/>
    </source>
</evidence>
<dbReference type="CDD" id="cd01949">
    <property type="entry name" value="GGDEF"/>
    <property type="match status" value="1"/>
</dbReference>
<feature type="domain" description="GGDEF" evidence="4">
    <location>
        <begin position="243"/>
        <end position="372"/>
    </location>
</feature>
<dbReference type="OrthoDB" id="5792296at2"/>
<dbReference type="RefSeq" id="WP_109677474.1">
    <property type="nucleotide sequence ID" value="NZ_CP086615.1"/>
</dbReference>
<comment type="catalytic activity">
    <reaction evidence="2">
        <text>2 GTP = 3',3'-c-di-GMP + 2 diphosphate</text>
        <dbReference type="Rhea" id="RHEA:24898"/>
        <dbReference type="ChEBI" id="CHEBI:33019"/>
        <dbReference type="ChEBI" id="CHEBI:37565"/>
        <dbReference type="ChEBI" id="CHEBI:58805"/>
        <dbReference type="EC" id="2.7.7.65"/>
    </reaction>
</comment>
<reference evidence="5 6" key="1">
    <citation type="submission" date="2018-05" db="EMBL/GenBank/DDBJ databases">
        <title>Spiribacter halobius sp. nov., a moderately halophilic bacterium isolated from marine solar saltern.</title>
        <authorList>
            <person name="Zheng W.-S."/>
            <person name="Lu D.-C."/>
            <person name="Du Z.-J."/>
        </authorList>
    </citation>
    <scope>NUCLEOTIDE SEQUENCE [LARGE SCALE GENOMIC DNA]</scope>
    <source>
        <strain evidence="5 6">E85</strain>
    </source>
</reference>
<dbReference type="PANTHER" id="PTHR45138">
    <property type="entry name" value="REGULATORY COMPONENTS OF SENSORY TRANSDUCTION SYSTEM"/>
    <property type="match status" value="1"/>
</dbReference>
<sequence length="372" mass="39707">MSEPTDAGRAGRPGAAQRLALARLRELLERQDALGAELHALKEALGEELNTLGTLATPESGDPASLPLSQVSGLLSRLAVAPTESDAIEVMVSAARQLLPGTRGAFGLGAEDAEPAVVGVWDGQNQWNRSYGRRGAASPPEQLARREAAGPTGEALEFPIRGFGLRLGALRVWPESESQRLGDTLEQRAELLARCAGLVLGGMALQRRLRHSALRDPLTGLYNPPYLKEHLERELHRAERRGGQVALVLVDVDRFGLYNDRFGHEQGDRMLQAIASLLRERFRSADVPCRLSGERFALIMPECSAADARQRAEGMRRAVAAMASGDAALSVSVGVAAYPEHGADTEGLVNAADLAIQQARQAGGDQVGDGTP</sequence>
<evidence type="ECO:0000256" key="3">
    <source>
        <dbReference type="SAM" id="MobiDB-lite"/>
    </source>
</evidence>
<evidence type="ECO:0000259" key="4">
    <source>
        <dbReference type="PROSITE" id="PS50887"/>
    </source>
</evidence>
<name>A0A2U2N4H1_9GAMM</name>
<dbReference type="EMBL" id="QFFI01000008">
    <property type="protein sequence ID" value="PWG63859.1"/>
    <property type="molecule type" value="Genomic_DNA"/>
</dbReference>
<dbReference type="NCBIfam" id="TIGR00254">
    <property type="entry name" value="GGDEF"/>
    <property type="match status" value="1"/>
</dbReference>
<dbReference type="GO" id="GO:0005886">
    <property type="term" value="C:plasma membrane"/>
    <property type="evidence" value="ECO:0007669"/>
    <property type="project" value="TreeGrafter"/>
</dbReference>
<protein>
    <recommendedName>
        <fullName evidence="1">diguanylate cyclase</fullName>
        <ecNumber evidence="1">2.7.7.65</ecNumber>
    </recommendedName>
</protein>